<dbReference type="Proteomes" id="UP000076976">
    <property type="component" value="Unassembled WGS sequence"/>
</dbReference>
<dbReference type="AlphaFoldDB" id="A0A176QCF0"/>
<dbReference type="InterPro" id="IPR023393">
    <property type="entry name" value="START-like_dom_sf"/>
</dbReference>
<organism evidence="3 4">
    <name type="scientific">Janibacter melonis</name>
    <dbReference type="NCBI Taxonomy" id="262209"/>
    <lineage>
        <taxon>Bacteria</taxon>
        <taxon>Bacillati</taxon>
        <taxon>Actinomycetota</taxon>
        <taxon>Actinomycetes</taxon>
        <taxon>Micrococcales</taxon>
        <taxon>Intrasporangiaceae</taxon>
        <taxon>Janibacter</taxon>
    </lineage>
</organism>
<dbReference type="Pfam" id="PF08327">
    <property type="entry name" value="AHSA1"/>
    <property type="match status" value="1"/>
</dbReference>
<dbReference type="Gene3D" id="3.30.530.20">
    <property type="match status" value="1"/>
</dbReference>
<dbReference type="InterPro" id="IPR013538">
    <property type="entry name" value="ASHA1/2-like_C"/>
</dbReference>
<reference evidence="3 4" key="1">
    <citation type="submission" date="2016-01" db="EMBL/GenBank/DDBJ databases">
        <title>Janibacter melonis strain CD11_4 genome sequencing and assembly.</title>
        <authorList>
            <person name="Nair G.R."/>
            <person name="Kaur G."/>
            <person name="Chander A.M."/>
            <person name="Mayilraj S."/>
        </authorList>
    </citation>
    <scope>NUCLEOTIDE SEQUENCE [LARGE SCALE GENOMIC DNA]</scope>
    <source>
        <strain evidence="3 4">CD11-4</strain>
    </source>
</reference>
<dbReference type="SUPFAM" id="SSF55961">
    <property type="entry name" value="Bet v1-like"/>
    <property type="match status" value="1"/>
</dbReference>
<sequence length="175" mass="19221">MVGVTTPEEHESARVLGSLRAEHGRGVVRLEDRVRAAPDDVWSALTSRDRLAVWLGEVDGDLREGGELRARFVATGWEGVVRVRECRPGERLVVETSTPDQPDGRFEISLDVEGECTHLVVEDHGVPLDQVAAYAAGDQVHVEDLVSHLGGGERCDARARFEVLHPLYQRLGLLG</sequence>
<evidence type="ECO:0000256" key="1">
    <source>
        <dbReference type="ARBA" id="ARBA00006817"/>
    </source>
</evidence>
<comment type="caution">
    <text evidence="3">The sequence shown here is derived from an EMBL/GenBank/DDBJ whole genome shotgun (WGS) entry which is preliminary data.</text>
</comment>
<accession>A0A176QCF0</accession>
<evidence type="ECO:0000313" key="4">
    <source>
        <dbReference type="Proteomes" id="UP000076976"/>
    </source>
</evidence>
<name>A0A176QCF0_9MICO</name>
<keyword evidence="4" id="KW-1185">Reference proteome</keyword>
<evidence type="ECO:0000259" key="2">
    <source>
        <dbReference type="Pfam" id="PF08327"/>
    </source>
</evidence>
<dbReference type="EMBL" id="LQZG01000002">
    <property type="protein sequence ID" value="OAB87429.1"/>
    <property type="molecule type" value="Genomic_DNA"/>
</dbReference>
<gene>
    <name evidence="3" type="ORF">AWH69_04905</name>
</gene>
<dbReference type="STRING" id="262209.AWH69_04905"/>
<evidence type="ECO:0000313" key="3">
    <source>
        <dbReference type="EMBL" id="OAB87429.1"/>
    </source>
</evidence>
<protein>
    <recommendedName>
        <fullName evidence="2">Activator of Hsp90 ATPase homologue 1/2-like C-terminal domain-containing protein</fullName>
    </recommendedName>
</protein>
<proteinExistence type="inferred from homology"/>
<comment type="similarity">
    <text evidence="1">Belongs to the AHA1 family.</text>
</comment>
<feature type="domain" description="Activator of Hsp90 ATPase homologue 1/2-like C-terminal" evidence="2">
    <location>
        <begin position="36"/>
        <end position="148"/>
    </location>
</feature>